<proteinExistence type="predicted"/>
<sequence length="313" mass="35762">MERNPWTSDSLEISTVCLTAQSLDLYEKQYSELSGAIATLSNSHSQHLEMFGNKVTEEGEKEQRWAEEILRIHTNQKDSAVSSHRMFVSEHFIPQVGVLNNLLQKQHLILQEQSKAVISSLEQQQASLKYYVAEHQELTSELWKNIKVLLEELVTGVHKVQDNVVLISEAESALNQKWEDNMKMLQQMFSSMQEMMTRHKEHVSPLLPQIQDDLRETSVSTQKCQSLIENHITQVKNSGNEFESTCIRDLQSLSQETQDSLQKGEGDQIVKDNKENVLVNPSTMSKKKHHGKSLRHIPIPSGRKPLRTPNSSL</sequence>
<feature type="compositionally biased region" description="Basic residues" evidence="1">
    <location>
        <begin position="285"/>
        <end position="295"/>
    </location>
</feature>
<evidence type="ECO:0000313" key="3">
    <source>
        <dbReference type="RefSeq" id="XP_013783925.1"/>
    </source>
</evidence>
<dbReference type="Proteomes" id="UP000694941">
    <property type="component" value="Unplaced"/>
</dbReference>
<dbReference type="GeneID" id="106468072"/>
<accession>A0ABM1BKQ1</accession>
<dbReference type="RefSeq" id="XP_013783925.1">
    <property type="nucleotide sequence ID" value="XM_013928471.1"/>
</dbReference>
<name>A0ABM1BKQ1_LIMPO</name>
<keyword evidence="2" id="KW-1185">Reference proteome</keyword>
<evidence type="ECO:0000313" key="2">
    <source>
        <dbReference type="Proteomes" id="UP000694941"/>
    </source>
</evidence>
<feature type="compositionally biased region" description="Basic and acidic residues" evidence="1">
    <location>
        <begin position="262"/>
        <end position="275"/>
    </location>
</feature>
<evidence type="ECO:0000256" key="1">
    <source>
        <dbReference type="SAM" id="MobiDB-lite"/>
    </source>
</evidence>
<feature type="region of interest" description="Disordered" evidence="1">
    <location>
        <begin position="257"/>
        <end position="313"/>
    </location>
</feature>
<gene>
    <name evidence="3" type="primary">LOC106468072</name>
</gene>
<organism evidence="2 3">
    <name type="scientific">Limulus polyphemus</name>
    <name type="common">Atlantic horseshoe crab</name>
    <dbReference type="NCBI Taxonomy" id="6850"/>
    <lineage>
        <taxon>Eukaryota</taxon>
        <taxon>Metazoa</taxon>
        <taxon>Ecdysozoa</taxon>
        <taxon>Arthropoda</taxon>
        <taxon>Chelicerata</taxon>
        <taxon>Merostomata</taxon>
        <taxon>Xiphosura</taxon>
        <taxon>Limulidae</taxon>
        <taxon>Limulus</taxon>
    </lineage>
</organism>
<reference evidence="3" key="1">
    <citation type="submission" date="2025-08" db="UniProtKB">
        <authorList>
            <consortium name="RefSeq"/>
        </authorList>
    </citation>
    <scope>IDENTIFICATION</scope>
    <source>
        <tissue evidence="3">Muscle</tissue>
    </source>
</reference>
<protein>
    <submittedName>
        <fullName evidence="3">Uncharacterized protein LOC106468072</fullName>
    </submittedName>
</protein>